<dbReference type="AlphaFoldDB" id="A0A3D9ZSX2"/>
<keyword evidence="1" id="KW-1133">Transmembrane helix</keyword>
<feature type="transmembrane region" description="Helical" evidence="1">
    <location>
        <begin position="35"/>
        <end position="56"/>
    </location>
</feature>
<sequence length="733" mass="78290">MIGALATSLITILILPLLTNVLSHDLEAWVDDHPLLAWTITLALATLLATAAARVVQQPSRKAPPELTVSTTLDPLAMGVKPAVPGGPDTAPTMPTYVERDFDESLRWMVADGGFVCLRGPAAAGKTRSATEAIRRMCQGRRLFRPDGPAALLKLAGTANAVVWLDDLERFLGPGGLDTALLEHLCAPADVVVIATIRDAELAKLQHAAWIRDEGAPEVTDAGARLLTQLDPRRMIAVSAQLTDAERGRARSTLDDRVRGALDGEGGFGESLAAAPALLQRWSVGEGALFASGQAVISAAVDCRRAGYAAPVPFAVLDVLHRHYLPAPWRNRGDLPSLDAALEWASQPMMGASSCLIPLAGRRYLASDYLLDRTAAGAGPVGAQRVRAPVWAALSDVGDDHHLVTIGLAASQEQVYEVSERVWLRAAHHGNEWAMLLLGMLLVQLRRPDEAEEWLRRAVEGGCTPALGPLGYLFLLRGDTTEAERWMRQGATAGDVGSMSVLGLLLRRAGNDAEAERWLRKAADAGHPQAMVRLALLLAERGAVEEADQWAQRAVDAGHSAALTTLALLQQDPSQAEPRLRRAADAGRADAQALLATIYAERGELARAERVARGAAEAGDVMGMMVLHGLLAHRGATEEAEELLQEAARRGEPTAMTALGRRFAEDGDLAEAEAWLRRAADTQHAPAMMLLGALFLAAGRIDESREWFLHAKSSGARDAARILATHFPAGDGS</sequence>
<dbReference type="Proteomes" id="UP000256913">
    <property type="component" value="Unassembled WGS sequence"/>
</dbReference>
<comment type="caution">
    <text evidence="2">The sequence shown here is derived from an EMBL/GenBank/DDBJ whole genome shotgun (WGS) entry which is preliminary data.</text>
</comment>
<dbReference type="InterPro" id="IPR006597">
    <property type="entry name" value="Sel1-like"/>
</dbReference>
<name>A0A3D9ZSX2_9ACTN</name>
<dbReference type="PANTHER" id="PTHR11102">
    <property type="entry name" value="SEL-1-LIKE PROTEIN"/>
    <property type="match status" value="1"/>
</dbReference>
<reference evidence="2 3" key="1">
    <citation type="submission" date="2018-08" db="EMBL/GenBank/DDBJ databases">
        <title>Sequencing the genomes of 1000 actinobacteria strains.</title>
        <authorList>
            <person name="Klenk H.-P."/>
        </authorList>
    </citation>
    <scope>NUCLEOTIDE SEQUENCE [LARGE SCALE GENOMIC DNA]</scope>
    <source>
        <strain evidence="2 3">DSM 44099</strain>
    </source>
</reference>
<keyword evidence="3" id="KW-1185">Reference proteome</keyword>
<protein>
    <submittedName>
        <fullName evidence="2">TPR repeat protein</fullName>
    </submittedName>
</protein>
<evidence type="ECO:0000313" key="2">
    <source>
        <dbReference type="EMBL" id="REG00489.1"/>
    </source>
</evidence>
<organism evidence="2 3">
    <name type="scientific">Asanoa ferruginea</name>
    <dbReference type="NCBI Taxonomy" id="53367"/>
    <lineage>
        <taxon>Bacteria</taxon>
        <taxon>Bacillati</taxon>
        <taxon>Actinomycetota</taxon>
        <taxon>Actinomycetes</taxon>
        <taxon>Micromonosporales</taxon>
        <taxon>Micromonosporaceae</taxon>
        <taxon>Asanoa</taxon>
    </lineage>
</organism>
<dbReference type="Pfam" id="PF13374">
    <property type="entry name" value="TPR_10"/>
    <property type="match status" value="1"/>
</dbReference>
<proteinExistence type="predicted"/>
<accession>A0A3D9ZSX2</accession>
<keyword evidence="1" id="KW-0812">Transmembrane</keyword>
<evidence type="ECO:0000256" key="1">
    <source>
        <dbReference type="SAM" id="Phobius"/>
    </source>
</evidence>
<dbReference type="Gene3D" id="1.25.40.10">
    <property type="entry name" value="Tetratricopeptide repeat domain"/>
    <property type="match status" value="2"/>
</dbReference>
<dbReference type="PANTHER" id="PTHR11102:SF160">
    <property type="entry name" value="ERAD-ASSOCIATED E3 UBIQUITIN-PROTEIN LIGASE COMPONENT HRD3"/>
    <property type="match status" value="1"/>
</dbReference>
<dbReference type="Pfam" id="PF13432">
    <property type="entry name" value="TPR_16"/>
    <property type="match status" value="2"/>
</dbReference>
<dbReference type="EMBL" id="QUMQ01000001">
    <property type="protein sequence ID" value="REG00489.1"/>
    <property type="molecule type" value="Genomic_DNA"/>
</dbReference>
<dbReference type="InterPro" id="IPR050767">
    <property type="entry name" value="Sel1_AlgK"/>
</dbReference>
<keyword evidence="1" id="KW-0472">Membrane</keyword>
<gene>
    <name evidence="2" type="ORF">DFJ67_6543</name>
</gene>
<dbReference type="InterPro" id="IPR011990">
    <property type="entry name" value="TPR-like_helical_dom_sf"/>
</dbReference>
<dbReference type="SUPFAM" id="SSF81901">
    <property type="entry name" value="HCP-like"/>
    <property type="match status" value="2"/>
</dbReference>
<dbReference type="SMART" id="SM00671">
    <property type="entry name" value="SEL1"/>
    <property type="match status" value="6"/>
</dbReference>
<evidence type="ECO:0000313" key="3">
    <source>
        <dbReference type="Proteomes" id="UP000256913"/>
    </source>
</evidence>